<proteinExistence type="predicted"/>
<dbReference type="EMBL" id="CP071795">
    <property type="protein sequence ID" value="QTD36391.1"/>
    <property type="molecule type" value="Genomic_DNA"/>
</dbReference>
<organism evidence="1 2">
    <name type="scientific">Polaribacter batillariae</name>
    <dbReference type="NCBI Taxonomy" id="2808900"/>
    <lineage>
        <taxon>Bacteria</taxon>
        <taxon>Pseudomonadati</taxon>
        <taxon>Bacteroidota</taxon>
        <taxon>Flavobacteriia</taxon>
        <taxon>Flavobacteriales</taxon>
        <taxon>Flavobacteriaceae</taxon>
    </lineage>
</organism>
<accession>A0ABX7STW1</accession>
<keyword evidence="2" id="KW-1185">Reference proteome</keyword>
<reference evidence="1 2" key="1">
    <citation type="submission" date="2021-03" db="EMBL/GenBank/DDBJ databases">
        <title>Complete genome of Polaribacter_sp.G4M1.</title>
        <authorList>
            <person name="Jeong S.W."/>
            <person name="Bae J.W."/>
        </authorList>
    </citation>
    <scope>NUCLEOTIDE SEQUENCE [LARGE SCALE GENOMIC DNA]</scope>
    <source>
        <strain evidence="1 2">G4M1</strain>
    </source>
</reference>
<dbReference type="RefSeq" id="WP_207970579.1">
    <property type="nucleotide sequence ID" value="NZ_CP071795.1"/>
</dbReference>
<sequence length="80" mass="9348">MGQAYIKSFKYKSSIFEGVVPIEQYRPSVIKDVGIWGNNEIRMFDGTVWGKWLSRLKFTSYNKSSFNDILNFINSKPVKF</sequence>
<dbReference type="Proteomes" id="UP000663935">
    <property type="component" value="Chromosome"/>
</dbReference>
<protein>
    <submittedName>
        <fullName evidence="1">Uncharacterized protein</fullName>
    </submittedName>
</protein>
<name>A0ABX7STW1_9FLAO</name>
<evidence type="ECO:0000313" key="1">
    <source>
        <dbReference type="EMBL" id="QTD36391.1"/>
    </source>
</evidence>
<gene>
    <name evidence="1" type="ORF">JL193_09485</name>
</gene>
<evidence type="ECO:0000313" key="2">
    <source>
        <dbReference type="Proteomes" id="UP000663935"/>
    </source>
</evidence>